<dbReference type="AlphaFoldDB" id="A0A1F6G9Q3"/>
<dbReference type="Proteomes" id="UP000178449">
    <property type="component" value="Unassembled WGS sequence"/>
</dbReference>
<dbReference type="EMBL" id="MFNE01000033">
    <property type="protein sequence ID" value="OGG94833.1"/>
    <property type="molecule type" value="Genomic_DNA"/>
</dbReference>
<evidence type="ECO:0000313" key="3">
    <source>
        <dbReference type="Proteomes" id="UP000178449"/>
    </source>
</evidence>
<gene>
    <name evidence="2" type="ORF">A2527_12860</name>
</gene>
<feature type="transmembrane region" description="Helical" evidence="1">
    <location>
        <begin position="432"/>
        <end position="448"/>
    </location>
</feature>
<evidence type="ECO:0000313" key="2">
    <source>
        <dbReference type="EMBL" id="OGG94833.1"/>
    </source>
</evidence>
<feature type="transmembrane region" description="Helical" evidence="1">
    <location>
        <begin position="789"/>
        <end position="808"/>
    </location>
</feature>
<protein>
    <submittedName>
        <fullName evidence="2">Uncharacterized protein</fullName>
    </submittedName>
</protein>
<feature type="transmembrane region" description="Helical" evidence="1">
    <location>
        <begin position="537"/>
        <end position="554"/>
    </location>
</feature>
<feature type="transmembrane region" description="Helical" evidence="1">
    <location>
        <begin position="633"/>
        <end position="654"/>
    </location>
</feature>
<sequence>MKPALLLLKKYLLALVALLLALAFWLGTPFLSPYLVSSPALQKAEGLRAYYPLTSDLKDHSNQAPNLVYPGKNPLFAHGGLQLTGKPGSFVMFDGWGQHQTPNAQEQTISFWMIRFPKTLEQHGYQGLFWDGDVRDTRKPRHSFWFNQDIHRWHHSISKVDGFDSDNSIMPVDRAFITSVVSYKEKKAYFYLNGKLWDSSNLKLENFPPSTYLYFGKSWTPETLFRGVIGGVTLWDRAITAEEAARLYDQQNQTYQTIDHNIGLIDGLAVFLAILLFGFSLYQIARIPRAVPGLLLLPLGWTTQTLEKLAKPYRMLGLTLLILALFQGVARLLRLVPAGDAFQYAYSQYIILNELVSHGELIKWLPFMTEGMIANIWAFISFSLSYPWVLGLHYLTGLQFDKLLYLGYFIDETIFVVGLFLLARRLFKRSEAILFVTATAAFTLVWYGQPWFNFKLFHLFPLALFFLITGLERRQVTRLVIAAWLAVTGVIGALPYYLPILEMMFLASCLGFAPYHIKSKKDLVALVSPKGENPFKLLLALGLLGSSLYVIYAFNKLGVEEISHLNMGRSEDGRVALKDFLVYGLDTDWRKYLEMVTAISPNREHQFFAGLLTLPLALFALTNKSARQGRYFWAWVGLSGLTLGFSSASPVSVLMYKLVPMMDYYRHIGFIDNFQKIFMLILAGFGIEHLLEREPGDFWANEKAFWALNLSLLFGLGVLVYELLTNWIGYSWIFDFSKSIHRVTIGALANEAWYVKPAYNLGIALSLILFLLIFWLVRVETRPKARQGLLVLLVLVHLGGALTYRIVYTAKVGTTVSPEAMATLEFAPYSYPDHRTQNYLTSKRYQAWQTYLYFPDHFPILPTVTDYFLFIHTFHYGPHGSTYWSSESFHHVDACYGIYRTDQALRHLRRLKTIYGQYMLSEGGRDLLTGPVDDQYYRLTGCYRSKLRLYPEALVLADDQADAWFTDRGPDRLLVSSETVSATKGALTGFEPNAGLVQSPELRSEAGSKELKVGEEVAVTGFSANHLELDLTGLNEAERKGFLYLAYPWHPEWKAWVDGQEVPLLRAQLGYMAVPIGGGKQVTFRLVEPKLDAAYLAFGLMSLGFWAVLLYTFWRERR</sequence>
<feature type="transmembrane region" description="Helical" evidence="1">
    <location>
        <begin position="312"/>
        <end position="333"/>
    </location>
</feature>
<feature type="transmembrane region" description="Helical" evidence="1">
    <location>
        <begin position="262"/>
        <end position="282"/>
    </location>
</feature>
<organism evidence="2 3">
    <name type="scientific">Candidatus Lambdaproteobacteria bacterium RIFOXYD2_FULL_50_16</name>
    <dbReference type="NCBI Taxonomy" id="1817772"/>
    <lineage>
        <taxon>Bacteria</taxon>
        <taxon>Pseudomonadati</taxon>
        <taxon>Pseudomonadota</taxon>
        <taxon>Candidatus Lambdaproteobacteria</taxon>
    </lineage>
</organism>
<feature type="transmembrane region" description="Helical" evidence="1">
    <location>
        <begin position="758"/>
        <end position="777"/>
    </location>
</feature>
<feature type="transmembrane region" description="Helical" evidence="1">
    <location>
        <begin position="476"/>
        <end position="494"/>
    </location>
</feature>
<keyword evidence="1" id="KW-1133">Transmembrane helix</keyword>
<dbReference type="SUPFAM" id="SSF49899">
    <property type="entry name" value="Concanavalin A-like lectins/glucanases"/>
    <property type="match status" value="1"/>
</dbReference>
<feature type="transmembrane region" description="Helical" evidence="1">
    <location>
        <begin position="1093"/>
        <end position="1114"/>
    </location>
</feature>
<feature type="transmembrane region" description="Helical" evidence="1">
    <location>
        <begin position="403"/>
        <end position="423"/>
    </location>
</feature>
<dbReference type="STRING" id="1817772.A2527_12860"/>
<evidence type="ECO:0000256" key="1">
    <source>
        <dbReference type="SAM" id="Phobius"/>
    </source>
</evidence>
<name>A0A1F6G9Q3_9PROT</name>
<feature type="transmembrane region" description="Helical" evidence="1">
    <location>
        <begin position="372"/>
        <end position="391"/>
    </location>
</feature>
<dbReference type="Gene3D" id="2.60.120.200">
    <property type="match status" value="1"/>
</dbReference>
<dbReference type="InterPro" id="IPR013320">
    <property type="entry name" value="ConA-like_dom_sf"/>
</dbReference>
<comment type="caution">
    <text evidence="2">The sequence shown here is derived from an EMBL/GenBank/DDBJ whole genome shotgun (WGS) entry which is preliminary data.</text>
</comment>
<keyword evidence="1" id="KW-0812">Transmembrane</keyword>
<feature type="transmembrane region" description="Helical" evidence="1">
    <location>
        <begin position="704"/>
        <end position="724"/>
    </location>
</feature>
<feature type="transmembrane region" description="Helical" evidence="1">
    <location>
        <begin position="454"/>
        <end position="471"/>
    </location>
</feature>
<keyword evidence="1" id="KW-0472">Membrane</keyword>
<reference evidence="2 3" key="1">
    <citation type="journal article" date="2016" name="Nat. Commun.">
        <title>Thousands of microbial genomes shed light on interconnected biogeochemical processes in an aquifer system.</title>
        <authorList>
            <person name="Anantharaman K."/>
            <person name="Brown C.T."/>
            <person name="Hug L.A."/>
            <person name="Sharon I."/>
            <person name="Castelle C.J."/>
            <person name="Probst A.J."/>
            <person name="Thomas B.C."/>
            <person name="Singh A."/>
            <person name="Wilkins M.J."/>
            <person name="Karaoz U."/>
            <person name="Brodie E.L."/>
            <person name="Williams K.H."/>
            <person name="Hubbard S.S."/>
            <person name="Banfield J.F."/>
        </authorList>
    </citation>
    <scope>NUCLEOTIDE SEQUENCE [LARGE SCALE GENOMIC DNA]</scope>
</reference>
<dbReference type="Pfam" id="PF13385">
    <property type="entry name" value="Laminin_G_3"/>
    <property type="match status" value="1"/>
</dbReference>
<accession>A0A1F6G9Q3</accession>
<feature type="transmembrane region" description="Helical" evidence="1">
    <location>
        <begin position="674"/>
        <end position="692"/>
    </location>
</feature>
<proteinExistence type="predicted"/>